<feature type="compositionally biased region" description="Low complexity" evidence="7">
    <location>
        <begin position="22"/>
        <end position="32"/>
    </location>
</feature>
<keyword evidence="4 5" id="KW-0539">Nucleus</keyword>
<dbReference type="PANTHER" id="PTHR24327:SF81">
    <property type="entry name" value="HOMEOTIC PROTEIN DISTAL-LESS-RELATED"/>
    <property type="match status" value="1"/>
</dbReference>
<dbReference type="InterPro" id="IPR017970">
    <property type="entry name" value="Homeobox_CS"/>
</dbReference>
<dbReference type="InterPro" id="IPR001356">
    <property type="entry name" value="HD"/>
</dbReference>
<dbReference type="Gene3D" id="1.10.10.60">
    <property type="entry name" value="Homeodomain-like"/>
    <property type="match status" value="1"/>
</dbReference>
<evidence type="ECO:0000256" key="3">
    <source>
        <dbReference type="ARBA" id="ARBA00023155"/>
    </source>
</evidence>
<dbReference type="Proteomes" id="UP000036681">
    <property type="component" value="Unplaced"/>
</dbReference>
<dbReference type="InterPro" id="IPR050460">
    <property type="entry name" value="Distal-less_Homeobox_TF"/>
</dbReference>
<evidence type="ECO:0000256" key="4">
    <source>
        <dbReference type="ARBA" id="ARBA00023242"/>
    </source>
</evidence>
<evidence type="ECO:0000259" key="8">
    <source>
        <dbReference type="PROSITE" id="PS50071"/>
    </source>
</evidence>
<dbReference type="PANTHER" id="PTHR24327">
    <property type="entry name" value="HOMEOBOX PROTEIN"/>
    <property type="match status" value="1"/>
</dbReference>
<dbReference type="PROSITE" id="PS00027">
    <property type="entry name" value="HOMEOBOX_1"/>
    <property type="match status" value="1"/>
</dbReference>
<evidence type="ECO:0000256" key="5">
    <source>
        <dbReference type="PROSITE-ProRule" id="PRU00108"/>
    </source>
</evidence>
<dbReference type="PRINTS" id="PR00024">
    <property type="entry name" value="HOMEOBOX"/>
</dbReference>
<keyword evidence="3 5" id="KW-0371">Homeobox</keyword>
<feature type="compositionally biased region" description="Acidic residues" evidence="7">
    <location>
        <begin position="207"/>
        <end position="218"/>
    </location>
</feature>
<dbReference type="AlphaFoldDB" id="A0A9J2PTE7"/>
<dbReference type="GO" id="GO:0000981">
    <property type="term" value="F:DNA-binding transcription factor activity, RNA polymerase II-specific"/>
    <property type="evidence" value="ECO:0007669"/>
    <property type="project" value="InterPro"/>
</dbReference>
<evidence type="ECO:0000256" key="2">
    <source>
        <dbReference type="ARBA" id="ARBA00023125"/>
    </source>
</evidence>
<feature type="compositionally biased region" description="Low complexity" evidence="7">
    <location>
        <begin position="235"/>
        <end position="246"/>
    </location>
</feature>
<keyword evidence="2 5" id="KW-0238">DNA-binding</keyword>
<evidence type="ECO:0000313" key="10">
    <source>
        <dbReference type="WBParaSite" id="ALUE_0001337001-mRNA-1"/>
    </source>
</evidence>
<feature type="DNA-binding region" description="Homeobox" evidence="5">
    <location>
        <begin position="136"/>
        <end position="195"/>
    </location>
</feature>
<reference evidence="10" key="1">
    <citation type="submission" date="2023-03" db="UniProtKB">
        <authorList>
            <consortium name="WormBaseParasite"/>
        </authorList>
    </citation>
    <scope>IDENTIFICATION</scope>
</reference>
<dbReference type="WBParaSite" id="ALUE_0001337001-mRNA-1">
    <property type="protein sequence ID" value="ALUE_0001337001-mRNA-1"/>
    <property type="gene ID" value="ALUE_0001337001"/>
</dbReference>
<dbReference type="FunFam" id="1.10.10.60:FF:000424">
    <property type="entry name" value="ANTP homeobox protein"/>
    <property type="match status" value="1"/>
</dbReference>
<dbReference type="PRINTS" id="PR00031">
    <property type="entry name" value="HTHREPRESSR"/>
</dbReference>
<accession>A0A9J2PTE7</accession>
<dbReference type="InterPro" id="IPR000047">
    <property type="entry name" value="HTH_motif"/>
</dbReference>
<comment type="subcellular location">
    <subcellularLocation>
        <location evidence="1 5 6">Nucleus</location>
    </subcellularLocation>
</comment>
<dbReference type="InterPro" id="IPR020479">
    <property type="entry name" value="HD_metazoa"/>
</dbReference>
<feature type="domain" description="Homeobox" evidence="8">
    <location>
        <begin position="134"/>
        <end position="194"/>
    </location>
</feature>
<name>A0A9J2PTE7_ASCLU</name>
<feature type="region of interest" description="Disordered" evidence="7">
    <location>
        <begin position="188"/>
        <end position="278"/>
    </location>
</feature>
<keyword evidence="9" id="KW-1185">Reference proteome</keyword>
<proteinExistence type="predicted"/>
<dbReference type="CDD" id="cd00086">
    <property type="entry name" value="homeodomain"/>
    <property type="match status" value="1"/>
</dbReference>
<evidence type="ECO:0000256" key="1">
    <source>
        <dbReference type="ARBA" id="ARBA00004123"/>
    </source>
</evidence>
<dbReference type="SUPFAM" id="SSF46689">
    <property type="entry name" value="Homeodomain-like"/>
    <property type="match status" value="1"/>
</dbReference>
<dbReference type="SMART" id="SM00389">
    <property type="entry name" value="HOX"/>
    <property type="match status" value="1"/>
</dbReference>
<evidence type="ECO:0000256" key="6">
    <source>
        <dbReference type="RuleBase" id="RU000682"/>
    </source>
</evidence>
<dbReference type="Pfam" id="PF00046">
    <property type="entry name" value="Homeodomain"/>
    <property type="match status" value="1"/>
</dbReference>
<dbReference type="PROSITE" id="PS50071">
    <property type="entry name" value="HOMEOBOX_2"/>
    <property type="match status" value="1"/>
</dbReference>
<dbReference type="InterPro" id="IPR009057">
    <property type="entry name" value="Homeodomain-like_sf"/>
</dbReference>
<organism evidence="9 10">
    <name type="scientific">Ascaris lumbricoides</name>
    <name type="common">Giant roundworm</name>
    <dbReference type="NCBI Taxonomy" id="6252"/>
    <lineage>
        <taxon>Eukaryota</taxon>
        <taxon>Metazoa</taxon>
        <taxon>Ecdysozoa</taxon>
        <taxon>Nematoda</taxon>
        <taxon>Chromadorea</taxon>
        <taxon>Rhabditida</taxon>
        <taxon>Spirurina</taxon>
        <taxon>Ascaridomorpha</taxon>
        <taxon>Ascaridoidea</taxon>
        <taxon>Ascarididae</taxon>
        <taxon>Ascaris</taxon>
    </lineage>
</organism>
<feature type="region of interest" description="Disordered" evidence="7">
    <location>
        <begin position="1"/>
        <end position="56"/>
    </location>
</feature>
<sequence>MQCAATEMSLDDKESAASQIGSLNSLSSLSNSYMDMDQKPFHDYPPPPYNPSAAANVNCYPPLPSSDFSRNAPPLPSYFYQGSFPSSTSTSPYAPQPPPNHFIYHQSASSPEAFSEHSTKIIEGGEVRINGKGKRVRKPRTIYTSMQLQELQKRFHKTQYLALPERAELASRLGLTQTQVKIWFQNRRSKHKKMSKNGFPGERTGSDEEEGEEEEGSSVDDGVSSPAQGVVSPEQQQQQQPPQQQPTASADAAWGLHVHQSAPPLSMPPPIVPQPAPLPSFDKYVEPVDVKPYVYDPMASYYAQPNTYMSHYNYGSAI</sequence>
<evidence type="ECO:0000256" key="7">
    <source>
        <dbReference type="SAM" id="MobiDB-lite"/>
    </source>
</evidence>
<dbReference type="GO" id="GO:0005634">
    <property type="term" value="C:nucleus"/>
    <property type="evidence" value="ECO:0007669"/>
    <property type="project" value="UniProtKB-SubCell"/>
</dbReference>
<dbReference type="GO" id="GO:0000978">
    <property type="term" value="F:RNA polymerase II cis-regulatory region sequence-specific DNA binding"/>
    <property type="evidence" value="ECO:0007669"/>
    <property type="project" value="TreeGrafter"/>
</dbReference>
<evidence type="ECO:0000313" key="9">
    <source>
        <dbReference type="Proteomes" id="UP000036681"/>
    </source>
</evidence>
<protein>
    <submittedName>
        <fullName evidence="10">Homeobox domain-containing protein</fullName>
    </submittedName>
</protein>
<feature type="compositionally biased region" description="Pro residues" evidence="7">
    <location>
        <begin position="265"/>
        <end position="278"/>
    </location>
</feature>